<evidence type="ECO:0000256" key="7">
    <source>
        <dbReference type="ARBA" id="ARBA00023136"/>
    </source>
</evidence>
<dbReference type="EMBL" id="JAPJZI010000001">
    <property type="protein sequence ID" value="MDA5399190.1"/>
    <property type="molecule type" value="Genomic_DNA"/>
</dbReference>
<evidence type="ECO:0000313" key="10">
    <source>
        <dbReference type="EMBL" id="MDA5399190.1"/>
    </source>
</evidence>
<evidence type="ECO:0000259" key="9">
    <source>
        <dbReference type="Pfam" id="PF13231"/>
    </source>
</evidence>
<feature type="transmembrane region" description="Helical" evidence="8">
    <location>
        <begin position="261"/>
        <end position="282"/>
    </location>
</feature>
<feature type="domain" description="Glycosyltransferase RgtA/B/C/D-like" evidence="9">
    <location>
        <begin position="66"/>
        <end position="225"/>
    </location>
</feature>
<dbReference type="Pfam" id="PF13231">
    <property type="entry name" value="PMT_2"/>
    <property type="match status" value="1"/>
</dbReference>
<name>A0A9X3ZI60_9HYPH</name>
<keyword evidence="2" id="KW-1003">Cell membrane</keyword>
<feature type="transmembrane region" description="Helical" evidence="8">
    <location>
        <begin position="163"/>
        <end position="179"/>
    </location>
</feature>
<feature type="transmembrane region" description="Helical" evidence="8">
    <location>
        <begin position="20"/>
        <end position="41"/>
    </location>
</feature>
<dbReference type="GO" id="GO:0009103">
    <property type="term" value="P:lipopolysaccharide biosynthetic process"/>
    <property type="evidence" value="ECO:0007669"/>
    <property type="project" value="UniProtKB-ARBA"/>
</dbReference>
<reference evidence="10" key="1">
    <citation type="submission" date="2022-11" db="EMBL/GenBank/DDBJ databases">
        <title>Draft genome sequence of Hoeflea poritis E7-10 and Hoeflea prorocentri PM5-8, separated from scleractinian coral Porites lutea and marine dinoflagellate.</title>
        <authorList>
            <person name="Zhang G."/>
            <person name="Wei Q."/>
            <person name="Cai L."/>
        </authorList>
    </citation>
    <scope>NUCLEOTIDE SEQUENCE</scope>
    <source>
        <strain evidence="10">PM5-8</strain>
    </source>
</reference>
<comment type="caution">
    <text evidence="10">The sequence shown here is derived from an EMBL/GenBank/DDBJ whole genome shotgun (WGS) entry which is preliminary data.</text>
</comment>
<keyword evidence="4 10" id="KW-0808">Transferase</keyword>
<evidence type="ECO:0000256" key="6">
    <source>
        <dbReference type="ARBA" id="ARBA00022989"/>
    </source>
</evidence>
<feature type="transmembrane region" description="Helical" evidence="8">
    <location>
        <begin position="96"/>
        <end position="113"/>
    </location>
</feature>
<evidence type="ECO:0000313" key="11">
    <source>
        <dbReference type="Proteomes" id="UP001151234"/>
    </source>
</evidence>
<feature type="transmembrane region" description="Helical" evidence="8">
    <location>
        <begin position="340"/>
        <end position="362"/>
    </location>
</feature>
<dbReference type="GO" id="GO:0016763">
    <property type="term" value="F:pentosyltransferase activity"/>
    <property type="evidence" value="ECO:0007669"/>
    <property type="project" value="TreeGrafter"/>
</dbReference>
<evidence type="ECO:0000256" key="1">
    <source>
        <dbReference type="ARBA" id="ARBA00004651"/>
    </source>
</evidence>
<evidence type="ECO:0000256" key="3">
    <source>
        <dbReference type="ARBA" id="ARBA00022676"/>
    </source>
</evidence>
<organism evidence="10 11">
    <name type="scientific">Hoeflea prorocentri</name>
    <dbReference type="NCBI Taxonomy" id="1922333"/>
    <lineage>
        <taxon>Bacteria</taxon>
        <taxon>Pseudomonadati</taxon>
        <taxon>Pseudomonadota</taxon>
        <taxon>Alphaproteobacteria</taxon>
        <taxon>Hyphomicrobiales</taxon>
        <taxon>Rhizobiaceae</taxon>
        <taxon>Hoeflea</taxon>
    </lineage>
</organism>
<dbReference type="PANTHER" id="PTHR33908">
    <property type="entry name" value="MANNOSYLTRANSFERASE YKCB-RELATED"/>
    <property type="match status" value="1"/>
</dbReference>
<keyword evidence="7 8" id="KW-0472">Membrane</keyword>
<evidence type="ECO:0000256" key="4">
    <source>
        <dbReference type="ARBA" id="ARBA00022679"/>
    </source>
</evidence>
<gene>
    <name evidence="10" type="ORF">OQ273_11450</name>
</gene>
<sequence length="498" mass="55564">MHSILNPFRKNELSPVSSDWFAAGFAACALLTFYRVFFLWFDQTDLFVDESQYWLWGQDLDFGYYSKPPLIAWVIRLFTEVAGSDAIFWVRLPAPLFHLATACILGSLARYLFDARIAFWVMISYVTMPAVTLGSAVISTDTIMAPFFSLALLFYFRLLKEGSGIYAALAGLAAGLAFLAKYAGIYFILGVVLAAVFMPAARPSWRHALTMFVVFVVVAMPNIVWNFLNDLSTFEHTLDNADWVRRDASEFSLKYLKLAEFFFSQFGVFGPILFGSLLAAIFRARHTDARILLFFSIPVIAIVCIQALLSKAYANWAVAAYFGGTVLVIVGLIEERYFRLLRLSVWIGVVMAIGLPVITVMAKHVSIDGEKPAMKRLLGREAISLQAIDVARDNNVDIILSGNRDVVADLFYTGRDSGFDIRTVNPDGRPQNYYQLKFPIGRDQAGQKVLRVEPGWKLAKCDGQEIEPVATLNADGGFQHGNPVGAFILDGRCFDDAR</sequence>
<keyword evidence="11" id="KW-1185">Reference proteome</keyword>
<dbReference type="RefSeq" id="WP_267990636.1">
    <property type="nucleotide sequence ID" value="NZ_JAPJZI010000001.1"/>
</dbReference>
<evidence type="ECO:0000256" key="8">
    <source>
        <dbReference type="SAM" id="Phobius"/>
    </source>
</evidence>
<feature type="transmembrane region" description="Helical" evidence="8">
    <location>
        <begin position="289"/>
        <end position="309"/>
    </location>
</feature>
<keyword evidence="6 8" id="KW-1133">Transmembrane helix</keyword>
<evidence type="ECO:0000256" key="5">
    <source>
        <dbReference type="ARBA" id="ARBA00022692"/>
    </source>
</evidence>
<dbReference type="InterPro" id="IPR050297">
    <property type="entry name" value="LipidA_mod_glycosyltrf_83"/>
</dbReference>
<dbReference type="AlphaFoldDB" id="A0A9X3ZI60"/>
<accession>A0A9X3ZI60</accession>
<feature type="transmembrane region" description="Helical" evidence="8">
    <location>
        <begin position="208"/>
        <end position="228"/>
    </location>
</feature>
<keyword evidence="5 8" id="KW-0812">Transmembrane</keyword>
<dbReference type="Proteomes" id="UP001151234">
    <property type="component" value="Unassembled WGS sequence"/>
</dbReference>
<feature type="transmembrane region" description="Helical" evidence="8">
    <location>
        <begin position="315"/>
        <end position="333"/>
    </location>
</feature>
<comment type="subcellular location">
    <subcellularLocation>
        <location evidence="1">Cell membrane</location>
        <topology evidence="1">Multi-pass membrane protein</topology>
    </subcellularLocation>
</comment>
<keyword evidence="3 10" id="KW-0328">Glycosyltransferase</keyword>
<dbReference type="InterPro" id="IPR038731">
    <property type="entry name" value="RgtA/B/C-like"/>
</dbReference>
<proteinExistence type="predicted"/>
<protein>
    <submittedName>
        <fullName evidence="10">Glycosyltransferase family 39 protein</fullName>
        <ecNumber evidence="10">2.4.-.-</ecNumber>
    </submittedName>
</protein>
<dbReference type="GO" id="GO:0005886">
    <property type="term" value="C:plasma membrane"/>
    <property type="evidence" value="ECO:0007669"/>
    <property type="project" value="UniProtKB-SubCell"/>
</dbReference>
<dbReference type="PANTHER" id="PTHR33908:SF11">
    <property type="entry name" value="MEMBRANE PROTEIN"/>
    <property type="match status" value="1"/>
</dbReference>
<evidence type="ECO:0000256" key="2">
    <source>
        <dbReference type="ARBA" id="ARBA00022475"/>
    </source>
</evidence>
<dbReference type="EC" id="2.4.-.-" evidence="10"/>